<reference evidence="1 2" key="1">
    <citation type="submission" date="2018-01" db="EMBL/GenBank/DDBJ databases">
        <title>The draft genome sequence of Halioglobus lutimaris HF004.</title>
        <authorList>
            <person name="Du Z.-J."/>
            <person name="Shi M.-J."/>
        </authorList>
    </citation>
    <scope>NUCLEOTIDE SEQUENCE [LARGE SCALE GENOMIC DNA]</scope>
    <source>
        <strain evidence="1 2">HF004</strain>
    </source>
</reference>
<protein>
    <submittedName>
        <fullName evidence="1">Uncharacterized protein</fullName>
    </submittedName>
</protein>
<dbReference type="EMBL" id="PKUS01000001">
    <property type="protein sequence ID" value="PLW70613.1"/>
    <property type="molecule type" value="Genomic_DNA"/>
</dbReference>
<accession>A0A2N5X7Z7</accession>
<dbReference type="Proteomes" id="UP000235005">
    <property type="component" value="Unassembled WGS sequence"/>
</dbReference>
<dbReference type="AlphaFoldDB" id="A0A2N5X7Z7"/>
<evidence type="ECO:0000313" key="2">
    <source>
        <dbReference type="Proteomes" id="UP000235005"/>
    </source>
</evidence>
<keyword evidence="2" id="KW-1185">Reference proteome</keyword>
<dbReference type="OrthoDB" id="10001939at2"/>
<comment type="caution">
    <text evidence="1">The sequence shown here is derived from an EMBL/GenBank/DDBJ whole genome shotgun (WGS) entry which is preliminary data.</text>
</comment>
<gene>
    <name evidence="1" type="ORF">C0039_00315</name>
</gene>
<dbReference type="Gene3D" id="2.60.120.260">
    <property type="entry name" value="Galactose-binding domain-like"/>
    <property type="match status" value="1"/>
</dbReference>
<organism evidence="1 2">
    <name type="scientific">Pseudohalioglobus lutimaris</name>
    <dbReference type="NCBI Taxonomy" id="1737061"/>
    <lineage>
        <taxon>Bacteria</taxon>
        <taxon>Pseudomonadati</taxon>
        <taxon>Pseudomonadota</taxon>
        <taxon>Gammaproteobacteria</taxon>
        <taxon>Cellvibrionales</taxon>
        <taxon>Halieaceae</taxon>
        <taxon>Pseudohalioglobus</taxon>
    </lineage>
</organism>
<dbReference type="RefSeq" id="WP_101516932.1">
    <property type="nucleotide sequence ID" value="NZ_PKUS01000001.1"/>
</dbReference>
<sequence length="224" mass="26064">MLSIYWFKTQAGINLFHDTSFSKYLPFRLFKLEYSIRQNTDSDGLKEDFESSLPIPNRWISVHTPIPQNIIRNYGRSCPGDSRCLIVKNKGDEWWHITHRYRFDVRENERFSLGGLLWRSSADGFAQIQITAYDKQGHIIARDKWYIETNLDEKFQRVEEEFSISPGVSTIRLRIAGQGQGEFRFDNIRLRRLSCASASKSCTALLKPQSKVPGNDNAEIERTH</sequence>
<name>A0A2N5X7Z7_9GAMM</name>
<proteinExistence type="predicted"/>
<evidence type="ECO:0000313" key="1">
    <source>
        <dbReference type="EMBL" id="PLW70613.1"/>
    </source>
</evidence>